<dbReference type="RefSeq" id="WP_379822089.1">
    <property type="nucleotide sequence ID" value="NZ_JBHUCZ010000009.1"/>
</dbReference>
<name>A0ABD6BSE2_9EURY</name>
<dbReference type="InterPro" id="IPR000182">
    <property type="entry name" value="GNAT_dom"/>
</dbReference>
<dbReference type="SUPFAM" id="SSF55729">
    <property type="entry name" value="Acyl-CoA N-acyltransferases (Nat)"/>
    <property type="match status" value="1"/>
</dbReference>
<comment type="caution">
    <text evidence="2">The sequence shown here is derived from an EMBL/GenBank/DDBJ whole genome shotgun (WGS) entry which is preliminary data.</text>
</comment>
<keyword evidence="2" id="KW-0808">Transferase</keyword>
<proteinExistence type="predicted"/>
<protein>
    <submittedName>
        <fullName evidence="2">GNAT family N-acetyltransferase</fullName>
        <ecNumber evidence="2">2.3.1.-</ecNumber>
    </submittedName>
</protein>
<dbReference type="AlphaFoldDB" id="A0ABD6BSE2"/>
<dbReference type="CDD" id="cd04301">
    <property type="entry name" value="NAT_SF"/>
    <property type="match status" value="1"/>
</dbReference>
<dbReference type="GO" id="GO:0016746">
    <property type="term" value="F:acyltransferase activity"/>
    <property type="evidence" value="ECO:0007669"/>
    <property type="project" value="UniProtKB-KW"/>
</dbReference>
<evidence type="ECO:0000313" key="2">
    <source>
        <dbReference type="EMBL" id="MFD1567931.1"/>
    </source>
</evidence>
<sequence>MALDPASRDRIADRWAERLGCSPEAFHGSGVTAARSTSPRTVRLLRHADAMVVATPQDADGAAVASVHGLFVLAYVDAAAFSPVPSDARLLAAGDEAAFAAFRARVPDADWRRASPTFRPGRTAGLFRDGDLVATATLGEPPFPDVGVVVAPERRGRGHGRAVVSRVTAAAFEADPGAVVRYRTPASASLALAESLGYERWAASAVLVLDQTGTP</sequence>
<feature type="domain" description="N-acetyltransferase" evidence="1">
    <location>
        <begin position="86"/>
        <end position="215"/>
    </location>
</feature>
<keyword evidence="2" id="KW-0012">Acyltransferase</keyword>
<dbReference type="Proteomes" id="UP001597139">
    <property type="component" value="Unassembled WGS sequence"/>
</dbReference>
<dbReference type="EMBL" id="JBHUCZ010000009">
    <property type="protein sequence ID" value="MFD1567931.1"/>
    <property type="molecule type" value="Genomic_DNA"/>
</dbReference>
<dbReference type="PROSITE" id="PS51186">
    <property type="entry name" value="GNAT"/>
    <property type="match status" value="1"/>
</dbReference>
<reference evidence="2 3" key="1">
    <citation type="journal article" date="2019" name="Int. J. Syst. Evol. Microbiol.">
        <title>The Global Catalogue of Microorganisms (GCM) 10K type strain sequencing project: providing services to taxonomists for standard genome sequencing and annotation.</title>
        <authorList>
            <consortium name="The Broad Institute Genomics Platform"/>
            <consortium name="The Broad Institute Genome Sequencing Center for Infectious Disease"/>
            <person name="Wu L."/>
            <person name="Ma J."/>
        </authorList>
    </citation>
    <scope>NUCLEOTIDE SEQUENCE [LARGE SCALE GENOMIC DNA]</scope>
    <source>
        <strain evidence="2 3">CGMCC 1.12859</strain>
    </source>
</reference>
<organism evidence="2 3">
    <name type="scientific">Halolamina litorea</name>
    <dbReference type="NCBI Taxonomy" id="1515593"/>
    <lineage>
        <taxon>Archaea</taxon>
        <taxon>Methanobacteriati</taxon>
        <taxon>Methanobacteriota</taxon>
        <taxon>Stenosarchaea group</taxon>
        <taxon>Halobacteria</taxon>
        <taxon>Halobacteriales</taxon>
        <taxon>Haloferacaceae</taxon>
    </lineage>
</organism>
<dbReference type="Gene3D" id="3.40.630.30">
    <property type="match status" value="1"/>
</dbReference>
<evidence type="ECO:0000259" key="1">
    <source>
        <dbReference type="PROSITE" id="PS51186"/>
    </source>
</evidence>
<dbReference type="InterPro" id="IPR016181">
    <property type="entry name" value="Acyl_CoA_acyltransferase"/>
</dbReference>
<gene>
    <name evidence="2" type="ORF">ACFSAU_10545</name>
</gene>
<dbReference type="EC" id="2.3.1.-" evidence="2"/>
<keyword evidence="3" id="KW-1185">Reference proteome</keyword>
<evidence type="ECO:0000313" key="3">
    <source>
        <dbReference type="Proteomes" id="UP001597139"/>
    </source>
</evidence>
<accession>A0ABD6BSE2</accession>
<dbReference type="Pfam" id="PF00583">
    <property type="entry name" value="Acetyltransf_1"/>
    <property type="match status" value="1"/>
</dbReference>